<feature type="region of interest" description="Disordered" evidence="1">
    <location>
        <begin position="34"/>
        <end position="60"/>
    </location>
</feature>
<reference evidence="2" key="1">
    <citation type="submission" date="2020-11" db="EMBL/GenBank/DDBJ databases">
        <authorList>
            <consortium name="DOE Joint Genome Institute"/>
            <person name="Ahrendt S."/>
            <person name="Riley R."/>
            <person name="Andreopoulos W."/>
            <person name="LaButti K."/>
            <person name="Pangilinan J."/>
            <person name="Ruiz-duenas F.J."/>
            <person name="Barrasa J.M."/>
            <person name="Sanchez-Garcia M."/>
            <person name="Camarero S."/>
            <person name="Miyauchi S."/>
            <person name="Serrano A."/>
            <person name="Linde D."/>
            <person name="Babiker R."/>
            <person name="Drula E."/>
            <person name="Ayuso-Fernandez I."/>
            <person name="Pacheco R."/>
            <person name="Padilla G."/>
            <person name="Ferreira P."/>
            <person name="Barriuso J."/>
            <person name="Kellner H."/>
            <person name="Castanera R."/>
            <person name="Alfaro M."/>
            <person name="Ramirez L."/>
            <person name="Pisabarro A.G."/>
            <person name="Kuo A."/>
            <person name="Tritt A."/>
            <person name="Lipzen A."/>
            <person name="He G."/>
            <person name="Yan M."/>
            <person name="Ng V."/>
            <person name="Cullen D."/>
            <person name="Martin F."/>
            <person name="Rosso M.-N."/>
            <person name="Henrissat B."/>
            <person name="Hibbett D."/>
            <person name="Martinez A.T."/>
            <person name="Grigoriev I.V."/>
        </authorList>
    </citation>
    <scope>NUCLEOTIDE SEQUENCE</scope>
    <source>
        <strain evidence="2">AH 44721</strain>
    </source>
</reference>
<evidence type="ECO:0000313" key="3">
    <source>
        <dbReference type="Proteomes" id="UP000724874"/>
    </source>
</evidence>
<gene>
    <name evidence="2" type="ORF">CPB84DRAFT_932621</name>
</gene>
<name>A0A9P5P241_GYMJU</name>
<evidence type="ECO:0000313" key="2">
    <source>
        <dbReference type="EMBL" id="KAF8911586.1"/>
    </source>
</evidence>
<accession>A0A9P5P241</accession>
<dbReference type="EMBL" id="JADNYJ010000004">
    <property type="protein sequence ID" value="KAF8911586.1"/>
    <property type="molecule type" value="Genomic_DNA"/>
</dbReference>
<dbReference type="Proteomes" id="UP000724874">
    <property type="component" value="Unassembled WGS sequence"/>
</dbReference>
<evidence type="ECO:0000256" key="1">
    <source>
        <dbReference type="SAM" id="MobiDB-lite"/>
    </source>
</evidence>
<comment type="caution">
    <text evidence="2">The sequence shown here is derived from an EMBL/GenBank/DDBJ whole genome shotgun (WGS) entry which is preliminary data.</text>
</comment>
<organism evidence="2 3">
    <name type="scientific">Gymnopilus junonius</name>
    <name type="common">Spectacular rustgill mushroom</name>
    <name type="synonym">Gymnopilus spectabilis subsp. junonius</name>
    <dbReference type="NCBI Taxonomy" id="109634"/>
    <lineage>
        <taxon>Eukaryota</taxon>
        <taxon>Fungi</taxon>
        <taxon>Dikarya</taxon>
        <taxon>Basidiomycota</taxon>
        <taxon>Agaricomycotina</taxon>
        <taxon>Agaricomycetes</taxon>
        <taxon>Agaricomycetidae</taxon>
        <taxon>Agaricales</taxon>
        <taxon>Agaricineae</taxon>
        <taxon>Hymenogastraceae</taxon>
        <taxon>Gymnopilus</taxon>
    </lineage>
</organism>
<proteinExistence type="predicted"/>
<sequence length="230" mass="26237">MSIDEMTGCRWCDGGIMSTESARHPYLLESLTRETEPGMDFVPPSTLSSSSGTPDRRQNTYWTTTSHSQRVYSLERHLILSIHHQEGFADLRIAQDRGADVGRDFLEKDKVRAFGFLEDTTEDEFGSCNRTQGEGIQVPRCKRQVGHESKLLCHLAWCISRRYWCPESGGRLERRESTLTQSAGGQGWYVIRRPSSIQVQCSASYWRNDLSPILSIFIVQSTMDHHTQMT</sequence>
<feature type="compositionally biased region" description="Low complexity" evidence="1">
    <location>
        <begin position="43"/>
        <end position="53"/>
    </location>
</feature>
<keyword evidence="3" id="KW-1185">Reference proteome</keyword>
<dbReference type="AlphaFoldDB" id="A0A9P5P241"/>
<protein>
    <submittedName>
        <fullName evidence="2">Uncharacterized protein</fullName>
    </submittedName>
</protein>